<dbReference type="InterPro" id="IPR001254">
    <property type="entry name" value="Trypsin_dom"/>
</dbReference>
<dbReference type="Gene3D" id="4.10.400.10">
    <property type="entry name" value="Low-density Lipoprotein Receptor"/>
    <property type="match status" value="1"/>
</dbReference>
<feature type="signal peptide" evidence="3">
    <location>
        <begin position="1"/>
        <end position="16"/>
    </location>
</feature>
<dbReference type="Gene3D" id="2.40.10.10">
    <property type="entry name" value="Trypsin-like serine proteases"/>
    <property type="match status" value="1"/>
</dbReference>
<dbReference type="Pfam" id="PF00089">
    <property type="entry name" value="Trypsin"/>
    <property type="match status" value="1"/>
</dbReference>
<feature type="domain" description="Peptidase S1" evidence="4">
    <location>
        <begin position="365"/>
        <end position="607"/>
    </location>
</feature>
<dbReference type="InterPro" id="IPR036055">
    <property type="entry name" value="LDL_receptor-like_sf"/>
</dbReference>
<dbReference type="InterPro" id="IPR043504">
    <property type="entry name" value="Peptidase_S1_PA_chymotrypsin"/>
</dbReference>
<evidence type="ECO:0000256" key="1">
    <source>
        <dbReference type="ARBA" id="ARBA00023157"/>
    </source>
</evidence>
<protein>
    <submittedName>
        <fullName evidence="6 7">Enteropeptidase-like</fullName>
    </submittedName>
</protein>
<evidence type="ECO:0000259" key="4">
    <source>
        <dbReference type="PROSITE" id="PS50240"/>
    </source>
</evidence>
<dbReference type="InterPro" id="IPR009003">
    <property type="entry name" value="Peptidase_S1_PA"/>
</dbReference>
<dbReference type="KEGG" id="tpal:117654256"/>
<feature type="chain" id="PRO_5044654990" evidence="3">
    <location>
        <begin position="17"/>
        <end position="624"/>
    </location>
</feature>
<dbReference type="SUPFAM" id="SSF57424">
    <property type="entry name" value="LDL receptor-like module"/>
    <property type="match status" value="1"/>
</dbReference>
<dbReference type="FunFam" id="2.40.10.10:FF:000068">
    <property type="entry name" value="transmembrane protease serine 2"/>
    <property type="match status" value="1"/>
</dbReference>
<dbReference type="OrthoDB" id="2019384at2759"/>
<dbReference type="GO" id="GO:0004252">
    <property type="term" value="F:serine-type endopeptidase activity"/>
    <property type="evidence" value="ECO:0007669"/>
    <property type="project" value="InterPro"/>
</dbReference>
<gene>
    <name evidence="6 7" type="primary">LOC117654256</name>
</gene>
<dbReference type="InterPro" id="IPR001314">
    <property type="entry name" value="Peptidase_S1A"/>
</dbReference>
<dbReference type="SUPFAM" id="SSF50494">
    <property type="entry name" value="Trypsin-like serine proteases"/>
    <property type="match status" value="1"/>
</dbReference>
<dbReference type="PROSITE" id="PS50068">
    <property type="entry name" value="LDLRA_2"/>
    <property type="match status" value="1"/>
</dbReference>
<dbReference type="Pfam" id="PF00057">
    <property type="entry name" value="Ldl_recept_a"/>
    <property type="match status" value="1"/>
</dbReference>
<evidence type="ECO:0000313" key="7">
    <source>
        <dbReference type="RefSeq" id="XP_034256546.1"/>
    </source>
</evidence>
<name>A0A6P9ALW2_THRPL</name>
<reference evidence="6 7" key="1">
    <citation type="submission" date="2025-04" db="UniProtKB">
        <authorList>
            <consortium name="RefSeq"/>
        </authorList>
    </citation>
    <scope>IDENTIFICATION</scope>
    <source>
        <tissue evidence="6 7">Total insect</tissue>
    </source>
</reference>
<organism evidence="7">
    <name type="scientific">Thrips palmi</name>
    <name type="common">Melon thrips</name>
    <dbReference type="NCBI Taxonomy" id="161013"/>
    <lineage>
        <taxon>Eukaryota</taxon>
        <taxon>Metazoa</taxon>
        <taxon>Ecdysozoa</taxon>
        <taxon>Arthropoda</taxon>
        <taxon>Hexapoda</taxon>
        <taxon>Insecta</taxon>
        <taxon>Pterygota</taxon>
        <taxon>Neoptera</taxon>
        <taxon>Paraneoptera</taxon>
        <taxon>Thysanoptera</taxon>
        <taxon>Terebrantia</taxon>
        <taxon>Thripoidea</taxon>
        <taxon>Thripidae</taxon>
        <taxon>Thrips</taxon>
    </lineage>
</organism>
<dbReference type="SMART" id="SM00020">
    <property type="entry name" value="Tryp_SPc"/>
    <property type="match status" value="1"/>
</dbReference>
<dbReference type="RefSeq" id="XP_034256546.1">
    <property type="nucleotide sequence ID" value="XM_034400655.1"/>
</dbReference>
<feature type="disulfide bond" evidence="2">
    <location>
        <begin position="199"/>
        <end position="214"/>
    </location>
</feature>
<keyword evidence="5" id="KW-1185">Reference proteome</keyword>
<dbReference type="PROSITE" id="PS50240">
    <property type="entry name" value="TRYPSIN_DOM"/>
    <property type="match status" value="1"/>
</dbReference>
<evidence type="ECO:0000256" key="2">
    <source>
        <dbReference type="PROSITE-ProRule" id="PRU00124"/>
    </source>
</evidence>
<proteinExistence type="predicted"/>
<sequence>MVGLAALLGVLVAALAVPSQQQEAVANANLTLGEVVTVEVQYHTDNGYIQFLLCDSESCSIIEVRGATPEGVLWFNSYTGCNKDGNACFYDNDASFYRKANQSDYTMFKDNETHVFEVQKRPSELVLWVKGKYSDATRLAVPASGRRFLVRPAEGPSRLPVKIMAESSSLTFSWSDMVYCDSNQFKCKDGPCVKLLDRCSGTKECEDGSDEFLCDQIPETNISVGDILTVRLKFKNDSGGVGFLLCDFNTCSKIHVDGSAPNGALSFTAYTGCNSIGGNLCTVARSDHPAKWTTFPTGDLTFEVQRRPSELAVWLENHADKKVTVPVWRGSDRLRVRPHFWRSEMTVDFDGPHCGSAPLAPVTLTVNGEEADLGVYPWHAAIYERFPDTRKYICGGSLISRTMVISVAHCFYRNFEVQPANKYDVGLGKLYSDWQHDEVTTVFKSEVKRILSHPYYQGERRQYGDDIALLELKKSVQLSDYIQPICFDEELVMNTGDNIRVVGWGGGLTKLESVNLTYQSFSSCLNEIQSSPHEVKYVTADKFCTFRARGVNRPAGVTQGDSGGGAVAKRGARWFLVGLVSVRMNKEKIFGFTDVSKHSKWTVGAMDGGSSRNVTIQRQRRSVV</sequence>
<dbReference type="SMART" id="SM00192">
    <property type="entry name" value="LDLa"/>
    <property type="match status" value="1"/>
</dbReference>
<dbReference type="GO" id="GO:0006508">
    <property type="term" value="P:proteolysis"/>
    <property type="evidence" value="ECO:0007669"/>
    <property type="project" value="InterPro"/>
</dbReference>
<keyword evidence="1 2" id="KW-1015">Disulfide bond</keyword>
<evidence type="ECO:0000313" key="6">
    <source>
        <dbReference type="RefSeq" id="XP_034256545.1"/>
    </source>
</evidence>
<dbReference type="AlphaFoldDB" id="A0A6P9ALW2"/>
<keyword evidence="3" id="KW-0732">Signal</keyword>
<dbReference type="PRINTS" id="PR00722">
    <property type="entry name" value="CHYMOTRYPSIN"/>
</dbReference>
<evidence type="ECO:0000256" key="3">
    <source>
        <dbReference type="SAM" id="SignalP"/>
    </source>
</evidence>
<dbReference type="CDD" id="cd00190">
    <property type="entry name" value="Tryp_SPc"/>
    <property type="match status" value="1"/>
</dbReference>
<feature type="disulfide bond" evidence="2">
    <location>
        <begin position="187"/>
        <end position="205"/>
    </location>
</feature>
<dbReference type="GeneID" id="117654256"/>
<dbReference type="RefSeq" id="XP_034256545.1">
    <property type="nucleotide sequence ID" value="XM_034400654.1"/>
</dbReference>
<dbReference type="PANTHER" id="PTHR24252:SF7">
    <property type="entry name" value="HYALIN"/>
    <property type="match status" value="1"/>
</dbReference>
<dbReference type="Proteomes" id="UP000515158">
    <property type="component" value="Unplaced"/>
</dbReference>
<dbReference type="PANTHER" id="PTHR24252">
    <property type="entry name" value="ACROSIN-RELATED"/>
    <property type="match status" value="1"/>
</dbReference>
<accession>A0A6P9ALW2</accession>
<feature type="disulfide bond" evidence="2">
    <location>
        <begin position="180"/>
        <end position="192"/>
    </location>
</feature>
<dbReference type="InterPro" id="IPR002172">
    <property type="entry name" value="LDrepeatLR_classA_rpt"/>
</dbReference>
<dbReference type="CDD" id="cd00112">
    <property type="entry name" value="LDLa"/>
    <property type="match status" value="1"/>
</dbReference>
<evidence type="ECO:0000313" key="5">
    <source>
        <dbReference type="Proteomes" id="UP000515158"/>
    </source>
</evidence>